<dbReference type="Pfam" id="PF00805">
    <property type="entry name" value="Pentapeptide"/>
    <property type="match status" value="1"/>
</dbReference>
<proteinExistence type="predicted"/>
<evidence type="ECO:0000313" key="2">
    <source>
        <dbReference type="Proteomes" id="UP000461768"/>
    </source>
</evidence>
<accession>A0A7V7UBX9</accession>
<dbReference type="OrthoDB" id="67652at2"/>
<comment type="caution">
    <text evidence="1">The sequence shown here is derived from an EMBL/GenBank/DDBJ whole genome shotgun (WGS) entry which is preliminary data.</text>
</comment>
<reference evidence="1 2" key="2">
    <citation type="submission" date="2020-02" db="EMBL/GenBank/DDBJ databases">
        <title>Candidatus Galacturonibacter soehngenii shows hetero-acetogenic catabolism of galacturonic acid but lacks a canonical carbon monoxide dehydrogenase/acetyl-CoA synthase complex.</title>
        <authorList>
            <person name="Diender M."/>
            <person name="Stouten G.R."/>
            <person name="Petersen J.F."/>
            <person name="Nielsen P.H."/>
            <person name="Dueholm M.S."/>
            <person name="Pronk J.T."/>
            <person name="Van Loosdrecht M.C.M."/>
        </authorList>
    </citation>
    <scope>NUCLEOTIDE SEQUENCE [LARGE SCALE GENOMIC DNA]</scope>
    <source>
        <strain evidence="1">GalUA</strain>
    </source>
</reference>
<protein>
    <submittedName>
        <fullName evidence="1">Pentapeptide repeat-containing protein</fullName>
    </submittedName>
</protein>
<dbReference type="Pfam" id="PF13576">
    <property type="entry name" value="Pentapeptide_3"/>
    <property type="match status" value="1"/>
</dbReference>
<keyword evidence="2" id="KW-1185">Reference proteome</keyword>
<organism evidence="1 2">
    <name type="scientific">Candidatus Galacturonatibacter soehngenii</name>
    <dbReference type="NCBI Taxonomy" id="2307010"/>
    <lineage>
        <taxon>Bacteria</taxon>
        <taxon>Bacillati</taxon>
        <taxon>Bacillota</taxon>
        <taxon>Clostridia</taxon>
        <taxon>Lachnospirales</taxon>
        <taxon>Lachnospiraceae</taxon>
        <taxon>Candidatus Galacturonatibacter</taxon>
    </lineage>
</organism>
<dbReference type="EMBL" id="WAGX01000005">
    <property type="protein sequence ID" value="KAB1438558.1"/>
    <property type="molecule type" value="Genomic_DNA"/>
</dbReference>
<dbReference type="PANTHER" id="PTHR42999:SF1">
    <property type="entry name" value="PENTAPEPTIDE REPEAT-CONTAINING PROTEIN"/>
    <property type="match status" value="1"/>
</dbReference>
<name>A0A7V7UBX9_9FIRM</name>
<dbReference type="InterPro" id="IPR001646">
    <property type="entry name" value="5peptide_repeat"/>
</dbReference>
<evidence type="ECO:0000313" key="1">
    <source>
        <dbReference type="EMBL" id="KAB1438558.1"/>
    </source>
</evidence>
<reference evidence="1 2" key="1">
    <citation type="submission" date="2019-09" db="EMBL/GenBank/DDBJ databases">
        <authorList>
            <person name="Valk L.C."/>
        </authorList>
    </citation>
    <scope>NUCLEOTIDE SEQUENCE [LARGE SCALE GENOMIC DNA]</scope>
    <source>
        <strain evidence="1">GalUA</strain>
    </source>
</reference>
<dbReference type="Proteomes" id="UP000461768">
    <property type="component" value="Unassembled WGS sequence"/>
</dbReference>
<dbReference type="Gene3D" id="2.160.20.80">
    <property type="entry name" value="E3 ubiquitin-protein ligase SopA"/>
    <property type="match status" value="1"/>
</dbReference>
<dbReference type="RefSeq" id="WP_151146194.1">
    <property type="nucleotide sequence ID" value="NZ_WAGX01000005.1"/>
</dbReference>
<sequence>MKLQKPSMIRELTQISDTEEIIEILQIARREEKEIERLHIKGCFLMEVDASGNRLQNVIFENVRFSECNFYKSTFIDVIFVNCDLSNCDFKEGYFNRCEFINDKALGARFGRSIFKDVLIKESNFEFTDLSETNLSVVELVASNFKNASLSGCKLKNLLCNQVDFVQTNFFKTPLKGIDFTNSLITGIIVSDTGMELRGAKVDLYQAAELAKLFGVIIK</sequence>
<dbReference type="InterPro" id="IPR052949">
    <property type="entry name" value="PA_immunity-related"/>
</dbReference>
<dbReference type="PANTHER" id="PTHR42999">
    <property type="entry name" value="ANTIBIOTIC RESISTANCE PROTEIN MCBG"/>
    <property type="match status" value="1"/>
</dbReference>
<dbReference type="SUPFAM" id="SSF141571">
    <property type="entry name" value="Pentapeptide repeat-like"/>
    <property type="match status" value="1"/>
</dbReference>
<gene>
    <name evidence="1" type="ORF">F7O84_13565</name>
</gene>
<dbReference type="AlphaFoldDB" id="A0A7V7UBX9"/>